<dbReference type="SUPFAM" id="SSF46689">
    <property type="entry name" value="Homeodomain-like"/>
    <property type="match status" value="1"/>
</dbReference>
<dbReference type="Pfam" id="PF00440">
    <property type="entry name" value="TetR_N"/>
    <property type="match status" value="1"/>
</dbReference>
<dbReference type="AlphaFoldDB" id="L1MD33"/>
<dbReference type="InterPro" id="IPR001647">
    <property type="entry name" value="HTH_TetR"/>
</dbReference>
<evidence type="ECO:0000256" key="2">
    <source>
        <dbReference type="ARBA" id="ARBA00023125"/>
    </source>
</evidence>
<evidence type="ECO:0000256" key="4">
    <source>
        <dbReference type="PROSITE-ProRule" id="PRU00335"/>
    </source>
</evidence>
<dbReference type="InterPro" id="IPR050109">
    <property type="entry name" value="HTH-type_TetR-like_transc_reg"/>
</dbReference>
<evidence type="ECO:0000259" key="5">
    <source>
        <dbReference type="PROSITE" id="PS50977"/>
    </source>
</evidence>
<dbReference type="PRINTS" id="PR00455">
    <property type="entry name" value="HTHTETR"/>
</dbReference>
<dbReference type="GO" id="GO:0003700">
    <property type="term" value="F:DNA-binding transcription factor activity"/>
    <property type="evidence" value="ECO:0007669"/>
    <property type="project" value="TreeGrafter"/>
</dbReference>
<evidence type="ECO:0000313" key="6">
    <source>
        <dbReference type="EMBL" id="EKX89173.1"/>
    </source>
</evidence>
<protein>
    <submittedName>
        <fullName evidence="6">Transcriptional regulator, TetR family</fullName>
    </submittedName>
</protein>
<dbReference type="HOGENOM" id="CLU_069356_2_2_11"/>
<dbReference type="eggNOG" id="COG1309">
    <property type="taxonomic scope" value="Bacteria"/>
</dbReference>
<dbReference type="Proteomes" id="UP000010445">
    <property type="component" value="Unassembled WGS sequence"/>
</dbReference>
<dbReference type="PANTHER" id="PTHR30055:SF238">
    <property type="entry name" value="MYCOFACTOCIN BIOSYNTHESIS TRANSCRIPTIONAL REGULATOR MFTR-RELATED"/>
    <property type="match status" value="1"/>
</dbReference>
<comment type="caution">
    <text evidence="6">The sequence shown here is derived from an EMBL/GenBank/DDBJ whole genome shotgun (WGS) entry which is preliminary data.</text>
</comment>
<feature type="DNA-binding region" description="H-T-H motif" evidence="4">
    <location>
        <begin position="34"/>
        <end position="53"/>
    </location>
</feature>
<keyword evidence="3" id="KW-0804">Transcription</keyword>
<dbReference type="GO" id="GO:0000976">
    <property type="term" value="F:transcription cis-regulatory region binding"/>
    <property type="evidence" value="ECO:0007669"/>
    <property type="project" value="TreeGrafter"/>
</dbReference>
<dbReference type="PATRIC" id="fig|1035195.3.peg.1799"/>
<evidence type="ECO:0000256" key="1">
    <source>
        <dbReference type="ARBA" id="ARBA00023015"/>
    </source>
</evidence>
<dbReference type="PANTHER" id="PTHR30055">
    <property type="entry name" value="HTH-TYPE TRANSCRIPTIONAL REGULATOR RUTR"/>
    <property type="match status" value="1"/>
</dbReference>
<gene>
    <name evidence="6" type="ORF">HMPREF9997_02000</name>
</gene>
<keyword evidence="2 4" id="KW-0238">DNA-binding</keyword>
<dbReference type="Gene3D" id="1.10.10.60">
    <property type="entry name" value="Homeodomain-like"/>
    <property type="match status" value="1"/>
</dbReference>
<dbReference type="Pfam" id="PF17754">
    <property type="entry name" value="TetR_C_14"/>
    <property type="match status" value="1"/>
</dbReference>
<keyword evidence="1" id="KW-0805">Transcription regulation</keyword>
<name>L1MD33_9CORY</name>
<accession>L1MD33</accession>
<dbReference type="PROSITE" id="PS50977">
    <property type="entry name" value="HTH_TETR_2"/>
    <property type="match status" value="1"/>
</dbReference>
<reference evidence="6 7" key="1">
    <citation type="submission" date="2012-05" db="EMBL/GenBank/DDBJ databases">
        <authorList>
            <person name="Weinstock G."/>
            <person name="Sodergren E."/>
            <person name="Lobos E.A."/>
            <person name="Fulton L."/>
            <person name="Fulton R."/>
            <person name="Courtney L."/>
            <person name="Fronick C."/>
            <person name="O'Laughlin M."/>
            <person name="Godfrey J."/>
            <person name="Wilson R.M."/>
            <person name="Miner T."/>
            <person name="Farmer C."/>
            <person name="Delehaunty K."/>
            <person name="Cordes M."/>
            <person name="Minx P."/>
            <person name="Tomlinson C."/>
            <person name="Chen J."/>
            <person name="Wollam A."/>
            <person name="Pepin K.H."/>
            <person name="Bhonagiri V."/>
            <person name="Zhang X."/>
            <person name="Suruliraj S."/>
            <person name="Warren W."/>
            <person name="Mitreva M."/>
            <person name="Mardis E.R."/>
            <person name="Wilson R.K."/>
        </authorList>
    </citation>
    <scope>NUCLEOTIDE SEQUENCE [LARGE SCALE GENOMIC DNA]</scope>
    <source>
        <strain evidence="6 7">F0235</strain>
    </source>
</reference>
<dbReference type="InterPro" id="IPR041347">
    <property type="entry name" value="MftR_C"/>
</dbReference>
<sequence>MASMTPSPKWDRTHTHIQLVALELFTHQGYSATTTAQIAAVAEVSQMTLFRHFPTKESLILQDPFDPAIAEAVEKRPAKETPLRAITAGIQSLLDTFTPDVEEQLRTRLRIVADNPELAAAAIHSNDETITAIATALTSRGVDKLTATAVATAVIAGLTRALIDWSTHINRPLMPTLHGVLHALAGTHA</sequence>
<organism evidence="6 7">
    <name type="scientific">Corynebacterium durum F0235</name>
    <dbReference type="NCBI Taxonomy" id="1035195"/>
    <lineage>
        <taxon>Bacteria</taxon>
        <taxon>Bacillati</taxon>
        <taxon>Actinomycetota</taxon>
        <taxon>Actinomycetes</taxon>
        <taxon>Mycobacteriales</taxon>
        <taxon>Corynebacteriaceae</taxon>
        <taxon>Corynebacterium</taxon>
    </lineage>
</organism>
<dbReference type="InterPro" id="IPR009057">
    <property type="entry name" value="Homeodomain-like_sf"/>
</dbReference>
<keyword evidence="7" id="KW-1185">Reference proteome</keyword>
<evidence type="ECO:0000313" key="7">
    <source>
        <dbReference type="Proteomes" id="UP000010445"/>
    </source>
</evidence>
<dbReference type="Gene3D" id="1.10.357.10">
    <property type="entry name" value="Tetracycline Repressor, domain 2"/>
    <property type="match status" value="1"/>
</dbReference>
<proteinExistence type="predicted"/>
<evidence type="ECO:0000256" key="3">
    <source>
        <dbReference type="ARBA" id="ARBA00023163"/>
    </source>
</evidence>
<feature type="domain" description="HTH tetR-type" evidence="5">
    <location>
        <begin position="11"/>
        <end position="71"/>
    </location>
</feature>
<dbReference type="STRING" id="1035195.HMPREF9997_02000"/>
<dbReference type="EMBL" id="AMEM01000026">
    <property type="protein sequence ID" value="EKX89173.1"/>
    <property type="molecule type" value="Genomic_DNA"/>
</dbReference>